<keyword evidence="2" id="KW-1185">Reference proteome</keyword>
<dbReference type="Proteomes" id="UP001642540">
    <property type="component" value="Unassembled WGS sequence"/>
</dbReference>
<evidence type="ECO:0000313" key="2">
    <source>
        <dbReference type="Proteomes" id="UP001642540"/>
    </source>
</evidence>
<comment type="caution">
    <text evidence="1">The sequence shown here is derived from an EMBL/GenBank/DDBJ whole genome shotgun (WGS) entry which is preliminary data.</text>
</comment>
<dbReference type="EMBL" id="CAXLJM020000158">
    <property type="protein sequence ID" value="CAL8143499.1"/>
    <property type="molecule type" value="Genomic_DNA"/>
</dbReference>
<reference evidence="1 2" key="1">
    <citation type="submission" date="2024-08" db="EMBL/GenBank/DDBJ databases">
        <authorList>
            <person name="Cucini C."/>
            <person name="Frati F."/>
        </authorList>
    </citation>
    <scope>NUCLEOTIDE SEQUENCE [LARGE SCALE GENOMIC DNA]</scope>
</reference>
<protein>
    <submittedName>
        <fullName evidence="1">Uncharacterized protein</fullName>
    </submittedName>
</protein>
<name>A0ABP1S4R2_9HEXA</name>
<gene>
    <name evidence="1" type="ORF">ODALV1_LOCUS29632</name>
</gene>
<organism evidence="1 2">
    <name type="scientific">Orchesella dallaii</name>
    <dbReference type="NCBI Taxonomy" id="48710"/>
    <lineage>
        <taxon>Eukaryota</taxon>
        <taxon>Metazoa</taxon>
        <taxon>Ecdysozoa</taxon>
        <taxon>Arthropoda</taxon>
        <taxon>Hexapoda</taxon>
        <taxon>Collembola</taxon>
        <taxon>Entomobryomorpha</taxon>
        <taxon>Entomobryoidea</taxon>
        <taxon>Orchesellidae</taxon>
        <taxon>Orchesellinae</taxon>
        <taxon>Orchesella</taxon>
    </lineage>
</organism>
<sequence length="75" mass="8695">MWKPKRNVSFTKFAQVWEMGEDSGVFCYNVGLQQASSGEGDEYDVKLTVSLQRKSLLLLMARLRQSGRRRSNFYV</sequence>
<evidence type="ECO:0000313" key="1">
    <source>
        <dbReference type="EMBL" id="CAL8143499.1"/>
    </source>
</evidence>
<accession>A0ABP1S4R2</accession>
<proteinExistence type="predicted"/>